<dbReference type="EMBL" id="JBBNAE010000003">
    <property type="protein sequence ID" value="KAK9137611.1"/>
    <property type="molecule type" value="Genomic_DNA"/>
</dbReference>
<reference evidence="2 3" key="1">
    <citation type="submission" date="2024-01" db="EMBL/GenBank/DDBJ databases">
        <title>Genome assemblies of Stephania.</title>
        <authorList>
            <person name="Yang L."/>
        </authorList>
    </citation>
    <scope>NUCLEOTIDE SEQUENCE [LARGE SCALE GENOMIC DNA]</scope>
    <source>
        <strain evidence="2">QJT</strain>
        <tissue evidence="2">Leaf</tissue>
    </source>
</reference>
<comment type="caution">
    <text evidence="2">The sequence shown here is derived from an EMBL/GenBank/DDBJ whole genome shotgun (WGS) entry which is preliminary data.</text>
</comment>
<name>A0AAP0JPW1_9MAGN</name>
<gene>
    <name evidence="2" type="ORF">Sjap_008205</name>
</gene>
<evidence type="ECO:0000313" key="3">
    <source>
        <dbReference type="Proteomes" id="UP001417504"/>
    </source>
</evidence>
<sequence>MSTTEFLRSLKNQIKRANPLRHFTAHDHDNDNKPELEDENDANHAYEADDTTTKKQRLEEVLAKSENITNEDTKDKSIEMLFEDEIKELGDRSKVEACDFCREYFHPTYVCPYHQSNSSSQPDIYSSMWNQPSRDIIRYCLATMQDMKVTEQELDQWDQEAEEEIKSILQKISAETMSAIPLESVELNEVTPVEDYWSEPEETIEVSLYVPDIIIAQNEVYEVEKEIDVILERPEELQKESKED</sequence>
<dbReference type="Proteomes" id="UP001417504">
    <property type="component" value="Unassembled WGS sequence"/>
</dbReference>
<accession>A0AAP0JPW1</accession>
<organism evidence="2 3">
    <name type="scientific">Stephania japonica</name>
    <dbReference type="NCBI Taxonomy" id="461633"/>
    <lineage>
        <taxon>Eukaryota</taxon>
        <taxon>Viridiplantae</taxon>
        <taxon>Streptophyta</taxon>
        <taxon>Embryophyta</taxon>
        <taxon>Tracheophyta</taxon>
        <taxon>Spermatophyta</taxon>
        <taxon>Magnoliopsida</taxon>
        <taxon>Ranunculales</taxon>
        <taxon>Menispermaceae</taxon>
        <taxon>Menispermoideae</taxon>
        <taxon>Cissampelideae</taxon>
        <taxon>Stephania</taxon>
    </lineage>
</organism>
<evidence type="ECO:0000256" key="1">
    <source>
        <dbReference type="SAM" id="MobiDB-lite"/>
    </source>
</evidence>
<evidence type="ECO:0000313" key="2">
    <source>
        <dbReference type="EMBL" id="KAK9137611.1"/>
    </source>
</evidence>
<protein>
    <submittedName>
        <fullName evidence="2">Uncharacterized protein</fullName>
    </submittedName>
</protein>
<feature type="region of interest" description="Disordered" evidence="1">
    <location>
        <begin position="17"/>
        <end position="54"/>
    </location>
</feature>
<proteinExistence type="predicted"/>
<feature type="compositionally biased region" description="Basic and acidic residues" evidence="1">
    <location>
        <begin position="24"/>
        <end position="54"/>
    </location>
</feature>
<keyword evidence="3" id="KW-1185">Reference proteome</keyword>
<dbReference type="AlphaFoldDB" id="A0AAP0JPW1"/>